<protein>
    <submittedName>
        <fullName evidence="2">Cardiolipin synthetase</fullName>
        <ecNumber evidence="2">2.7.8.-</ecNumber>
    </submittedName>
</protein>
<dbReference type="AlphaFoldDB" id="A0A3B1B762"/>
<name>A0A3B1B762_9ZZZZ</name>
<gene>
    <name evidence="2" type="ORF">MNBD_GAMMA22-422</name>
</gene>
<evidence type="ECO:0000313" key="2">
    <source>
        <dbReference type="EMBL" id="VAX02155.1"/>
    </source>
</evidence>
<dbReference type="EMBL" id="UOFS01000054">
    <property type="protein sequence ID" value="VAX02155.1"/>
    <property type="molecule type" value="Genomic_DNA"/>
</dbReference>
<keyword evidence="2" id="KW-0808">Transferase</keyword>
<dbReference type="CDD" id="cd09159">
    <property type="entry name" value="PLDc_ybhO_like_2"/>
    <property type="match status" value="1"/>
</dbReference>
<dbReference type="GO" id="GO:0016020">
    <property type="term" value="C:membrane"/>
    <property type="evidence" value="ECO:0007669"/>
    <property type="project" value="TreeGrafter"/>
</dbReference>
<dbReference type="Pfam" id="PF13091">
    <property type="entry name" value="PLDc_2"/>
    <property type="match status" value="2"/>
</dbReference>
<dbReference type="InterPro" id="IPR001736">
    <property type="entry name" value="PLipase_D/transphosphatidylase"/>
</dbReference>
<dbReference type="Gene3D" id="3.30.870.10">
    <property type="entry name" value="Endonuclease Chain A"/>
    <property type="match status" value="2"/>
</dbReference>
<dbReference type="SMART" id="SM00155">
    <property type="entry name" value="PLDc"/>
    <property type="match status" value="2"/>
</dbReference>
<dbReference type="EC" id="2.7.8.-" evidence="2"/>
<dbReference type="PANTHER" id="PTHR21248:SF23">
    <property type="entry name" value="CARDIOLIPIN SYNTHASE B"/>
    <property type="match status" value="1"/>
</dbReference>
<dbReference type="PANTHER" id="PTHR21248">
    <property type="entry name" value="CARDIOLIPIN SYNTHASE"/>
    <property type="match status" value="1"/>
</dbReference>
<dbReference type="InterPro" id="IPR025202">
    <property type="entry name" value="PLD-like_dom"/>
</dbReference>
<proteinExistence type="predicted"/>
<dbReference type="PROSITE" id="PS50035">
    <property type="entry name" value="PLD"/>
    <property type="match status" value="1"/>
</dbReference>
<feature type="domain" description="PLD phosphodiesterase" evidence="1">
    <location>
        <begin position="113"/>
        <end position="140"/>
    </location>
</feature>
<accession>A0A3B1B762</accession>
<evidence type="ECO:0000259" key="1">
    <source>
        <dbReference type="PROSITE" id="PS50035"/>
    </source>
</evidence>
<dbReference type="SUPFAM" id="SSF56024">
    <property type="entry name" value="Phospholipase D/nuclease"/>
    <property type="match status" value="2"/>
</dbReference>
<dbReference type="GO" id="GO:0008808">
    <property type="term" value="F:cardiolipin synthase activity"/>
    <property type="evidence" value="ECO:0007669"/>
    <property type="project" value="TreeGrafter"/>
</dbReference>
<organism evidence="2">
    <name type="scientific">hydrothermal vent metagenome</name>
    <dbReference type="NCBI Taxonomy" id="652676"/>
    <lineage>
        <taxon>unclassified sequences</taxon>
        <taxon>metagenomes</taxon>
        <taxon>ecological metagenomes</taxon>
    </lineage>
</organism>
<dbReference type="CDD" id="cd09110">
    <property type="entry name" value="PLDc_CLS_1"/>
    <property type="match status" value="1"/>
</dbReference>
<sequence length="384" mass="45445">MPTNKYDSNFPIRKNNQFELLVNASTFYPAIIDTINQAKTEVIIENYLTTSGKIFSQFINALLQAAERNVKVYCLFDDFGSKGISRKDLSLLNTKNIHIQFYNRIKYQKYLNNLFRDHRKIYIIDRKKAFIGGAGLSDKFDCDNANAWHDIMVSIQGDVIEDWLILFQSNWIKYNKTSLKPITQLNDSTVENKHFSQQGQVIAFSTAHRHQLKKQLLNEINKSKKYIWLTTPYFVPSRKLRRSLIRAAQRGVDVKLLLPGKITDHPGVRIMGQRYYAQLLRHDVQIFEFTLHFSHAKVMLSDQWATTGSSNFDRWNFRWNLEANQAITDLEFSKILEQWFKQELKNCDEIIYQQWRNRSYWQRSKEWFWGGVVKILEHLKRPSK</sequence>
<reference evidence="2" key="1">
    <citation type="submission" date="2018-06" db="EMBL/GenBank/DDBJ databases">
        <authorList>
            <person name="Zhirakovskaya E."/>
        </authorList>
    </citation>
    <scope>NUCLEOTIDE SEQUENCE</scope>
</reference>
<dbReference type="GO" id="GO:0032049">
    <property type="term" value="P:cardiolipin biosynthetic process"/>
    <property type="evidence" value="ECO:0007669"/>
    <property type="project" value="UniProtKB-ARBA"/>
</dbReference>